<evidence type="ECO:0000256" key="9">
    <source>
        <dbReference type="PIRSR" id="PIRSR000189-1"/>
    </source>
</evidence>
<dbReference type="GO" id="GO:0019478">
    <property type="term" value="P:D-amino acid catabolic process"/>
    <property type="evidence" value="ECO:0007669"/>
    <property type="project" value="TreeGrafter"/>
</dbReference>
<dbReference type="PIRSF" id="PIRSF000189">
    <property type="entry name" value="D-aa_oxidase"/>
    <property type="match status" value="1"/>
</dbReference>
<evidence type="ECO:0000256" key="6">
    <source>
        <dbReference type="ARBA" id="ARBA00039101"/>
    </source>
</evidence>
<accession>A0A3A4K883</accession>
<evidence type="ECO:0000256" key="3">
    <source>
        <dbReference type="ARBA" id="ARBA00022630"/>
    </source>
</evidence>
<dbReference type="Gene3D" id="3.30.9.10">
    <property type="entry name" value="D-Amino Acid Oxidase, subunit A, domain 2"/>
    <property type="match status" value="1"/>
</dbReference>
<dbReference type="InterPro" id="IPR006076">
    <property type="entry name" value="FAD-dep_OxRdtase"/>
</dbReference>
<dbReference type="PANTHER" id="PTHR11530:SF11">
    <property type="entry name" value="D-ASPARTATE OXIDASE"/>
    <property type="match status" value="1"/>
</dbReference>
<evidence type="ECO:0000256" key="5">
    <source>
        <dbReference type="ARBA" id="ARBA00023002"/>
    </source>
</evidence>
<dbReference type="SUPFAM" id="SSF51971">
    <property type="entry name" value="Nucleotide-binding domain"/>
    <property type="match status" value="1"/>
</dbReference>
<comment type="catalytic activity">
    <reaction evidence="8">
        <text>a D-alpha-amino acid + O2 + H2O = a 2-oxocarboxylate + H2O2 + NH4(+)</text>
        <dbReference type="Rhea" id="RHEA:21816"/>
        <dbReference type="ChEBI" id="CHEBI:15377"/>
        <dbReference type="ChEBI" id="CHEBI:15379"/>
        <dbReference type="ChEBI" id="CHEBI:16240"/>
        <dbReference type="ChEBI" id="CHEBI:28938"/>
        <dbReference type="ChEBI" id="CHEBI:35179"/>
        <dbReference type="ChEBI" id="CHEBI:59871"/>
        <dbReference type="EC" id="1.4.3.3"/>
    </reaction>
    <physiologicalReaction direction="left-to-right" evidence="8">
        <dbReference type="Rhea" id="RHEA:21817"/>
    </physiologicalReaction>
</comment>
<evidence type="ECO:0000256" key="1">
    <source>
        <dbReference type="ARBA" id="ARBA00001974"/>
    </source>
</evidence>
<dbReference type="PROSITE" id="PS00677">
    <property type="entry name" value="DAO"/>
    <property type="match status" value="1"/>
</dbReference>
<comment type="caution">
    <text evidence="11">The sequence shown here is derived from an EMBL/GenBank/DDBJ whole genome shotgun (WGS) entry which is preliminary data.</text>
</comment>
<feature type="binding site" evidence="9">
    <location>
        <position position="293"/>
    </location>
    <ligand>
        <name>D-dopa</name>
        <dbReference type="ChEBI" id="CHEBI:149689"/>
    </ligand>
</feature>
<comment type="cofactor">
    <cofactor evidence="1 9">
        <name>FAD</name>
        <dbReference type="ChEBI" id="CHEBI:57692"/>
    </cofactor>
</comment>
<name>A0A3A4K883_9NOCA</name>
<dbReference type="SUPFAM" id="SSF54373">
    <property type="entry name" value="FAD-linked reductases, C-terminal domain"/>
    <property type="match status" value="1"/>
</dbReference>
<feature type="binding site" evidence="9">
    <location>
        <position position="149"/>
    </location>
    <ligand>
        <name>FAD</name>
        <dbReference type="ChEBI" id="CHEBI:57692"/>
    </ligand>
</feature>
<dbReference type="Gene3D" id="3.40.50.720">
    <property type="entry name" value="NAD(P)-binding Rossmann-like Domain"/>
    <property type="match status" value="1"/>
</dbReference>
<dbReference type="EMBL" id="QZFU01000036">
    <property type="protein sequence ID" value="RJO70897.1"/>
    <property type="molecule type" value="Genomic_DNA"/>
</dbReference>
<evidence type="ECO:0000313" key="11">
    <source>
        <dbReference type="EMBL" id="RJO70897.1"/>
    </source>
</evidence>
<keyword evidence="5" id="KW-0560">Oxidoreductase</keyword>
<dbReference type="InterPro" id="IPR006181">
    <property type="entry name" value="D-amino_acid_oxidase_CS"/>
</dbReference>
<comment type="similarity">
    <text evidence="2">Belongs to the DAMOX/DASOX family.</text>
</comment>
<sequence>MRVVVIGSGIIGLSVAERLLADGHEVTVVSADEITRTASYLAAAVWFPTAVGPGERVGQWGRDTFEHWERVQAPGVRMCESLALYRAEIPAPAWAGSVRGFRPARADELPAGYRFGFRFAVPLVEMPVYLPYLRGRVDAAGARWVRRTVRELAEVVDLKPDAVVNCTGLGARELVGDKSIRPIRGQIVRVANPGVTMSVRDEGHPLGRAYVHPRAHDCVLGGTLDAGEWDLTPNPELTRSILDRCRDLVPQLARSEVLETLVGLRPGRDEVRLEIDHTCLPAIPVIHNYGHGGSGMTIGYGCAREVAALLAGL</sequence>
<feature type="binding site" evidence="9">
    <location>
        <position position="210"/>
    </location>
    <ligand>
        <name>D-dopa</name>
        <dbReference type="ChEBI" id="CHEBI:149689"/>
    </ligand>
</feature>
<feature type="binding site" evidence="9">
    <location>
        <position position="167"/>
    </location>
    <ligand>
        <name>FAD</name>
        <dbReference type="ChEBI" id="CHEBI:57692"/>
    </ligand>
</feature>
<evidence type="ECO:0000256" key="2">
    <source>
        <dbReference type="ARBA" id="ARBA00006730"/>
    </source>
</evidence>
<dbReference type="GO" id="GO:0005737">
    <property type="term" value="C:cytoplasm"/>
    <property type="evidence" value="ECO:0007669"/>
    <property type="project" value="TreeGrafter"/>
</dbReference>
<organism evidence="11 12">
    <name type="scientific">Nocardia panacis</name>
    <dbReference type="NCBI Taxonomy" id="2340916"/>
    <lineage>
        <taxon>Bacteria</taxon>
        <taxon>Bacillati</taxon>
        <taxon>Actinomycetota</taxon>
        <taxon>Actinomycetes</taxon>
        <taxon>Mycobacteriales</taxon>
        <taxon>Nocardiaceae</taxon>
        <taxon>Nocardia</taxon>
    </lineage>
</organism>
<evidence type="ECO:0000256" key="7">
    <source>
        <dbReference type="ARBA" id="ARBA00039751"/>
    </source>
</evidence>
<dbReference type="Pfam" id="PF01266">
    <property type="entry name" value="DAO"/>
    <property type="match status" value="1"/>
</dbReference>
<dbReference type="GO" id="GO:0003884">
    <property type="term" value="F:D-amino-acid oxidase activity"/>
    <property type="evidence" value="ECO:0007669"/>
    <property type="project" value="UniProtKB-EC"/>
</dbReference>
<dbReference type="InterPro" id="IPR023209">
    <property type="entry name" value="DAO"/>
</dbReference>
<proteinExistence type="inferred from homology"/>
<dbReference type="GO" id="GO:0071949">
    <property type="term" value="F:FAD binding"/>
    <property type="evidence" value="ECO:0007669"/>
    <property type="project" value="InterPro"/>
</dbReference>
<dbReference type="Proteomes" id="UP000266677">
    <property type="component" value="Unassembled WGS sequence"/>
</dbReference>
<keyword evidence="3" id="KW-0285">Flavoprotein</keyword>
<reference evidence="11 12" key="1">
    <citation type="submission" date="2018-09" db="EMBL/GenBank/DDBJ databases">
        <title>YIM PH21274 draft genome.</title>
        <authorList>
            <person name="Miao C."/>
        </authorList>
    </citation>
    <scope>NUCLEOTIDE SEQUENCE [LARGE SCALE GENOMIC DNA]</scope>
    <source>
        <strain evidence="11 12">YIM PH 21724</strain>
    </source>
</reference>
<evidence type="ECO:0000259" key="10">
    <source>
        <dbReference type="Pfam" id="PF01266"/>
    </source>
</evidence>
<keyword evidence="12" id="KW-1185">Reference proteome</keyword>
<keyword evidence="4 9" id="KW-0274">FAD</keyword>
<evidence type="ECO:0000256" key="8">
    <source>
        <dbReference type="ARBA" id="ARBA00049547"/>
    </source>
</evidence>
<gene>
    <name evidence="11" type="ORF">D5S18_27330</name>
</gene>
<evidence type="ECO:0000313" key="12">
    <source>
        <dbReference type="Proteomes" id="UP000266677"/>
    </source>
</evidence>
<dbReference type="RefSeq" id="WP_120043954.1">
    <property type="nucleotide sequence ID" value="NZ_QZFU01000036.1"/>
</dbReference>
<feature type="domain" description="FAD dependent oxidoreductase" evidence="10">
    <location>
        <begin position="2"/>
        <end position="309"/>
    </location>
</feature>
<dbReference type="EC" id="1.4.3.3" evidence="6"/>
<protein>
    <recommendedName>
        <fullName evidence="7">D-amino-acid oxidase</fullName>
        <ecNumber evidence="6">1.4.3.3</ecNumber>
    </recommendedName>
</protein>
<dbReference type="AlphaFoldDB" id="A0A3A4K883"/>
<dbReference type="OrthoDB" id="246701at2"/>
<feature type="binding site" evidence="9">
    <location>
        <position position="265"/>
    </location>
    <ligand>
        <name>D-dopa</name>
        <dbReference type="ChEBI" id="CHEBI:149689"/>
    </ligand>
</feature>
<evidence type="ECO:0000256" key="4">
    <source>
        <dbReference type="ARBA" id="ARBA00022827"/>
    </source>
</evidence>
<feature type="binding site" evidence="9">
    <location>
        <begin position="292"/>
        <end position="297"/>
    </location>
    <ligand>
        <name>FAD</name>
        <dbReference type="ChEBI" id="CHEBI:57692"/>
    </ligand>
</feature>
<dbReference type="PANTHER" id="PTHR11530">
    <property type="entry name" value="D-AMINO ACID OXIDASE"/>
    <property type="match status" value="1"/>
</dbReference>